<accession>A0A9W5VWL7</accession>
<dbReference type="PANTHER" id="PTHR15892">
    <property type="entry name" value="MITOCHONDRIAL RIBOSOMAL PROTEIN L30"/>
    <property type="match status" value="1"/>
</dbReference>
<dbReference type="Pfam" id="PF00327">
    <property type="entry name" value="Ribosomal_L30"/>
    <property type="match status" value="1"/>
</dbReference>
<dbReference type="PROSITE" id="PS00634">
    <property type="entry name" value="RIBOSOMAL_L30"/>
    <property type="match status" value="1"/>
</dbReference>
<dbReference type="NCBIfam" id="TIGR01308">
    <property type="entry name" value="rpmD_bact"/>
    <property type="match status" value="1"/>
</dbReference>
<dbReference type="InterPro" id="IPR005996">
    <property type="entry name" value="Ribosomal_uL30_bac-type"/>
</dbReference>
<evidence type="ECO:0000256" key="3">
    <source>
        <dbReference type="ARBA" id="ARBA00022980"/>
    </source>
</evidence>
<dbReference type="FunFam" id="3.30.1390.20:FF:000001">
    <property type="entry name" value="50S ribosomal protein L30"/>
    <property type="match status" value="1"/>
</dbReference>
<dbReference type="PANTHER" id="PTHR15892:SF2">
    <property type="entry name" value="LARGE RIBOSOMAL SUBUNIT PROTEIN UL30M"/>
    <property type="match status" value="1"/>
</dbReference>
<evidence type="ECO:0000313" key="9">
    <source>
        <dbReference type="Proteomes" id="UP000014387"/>
    </source>
</evidence>
<organism evidence="8 9">
    <name type="scientific">Gleimia europaea ACS-120-V-Col10b</name>
    <dbReference type="NCBI Taxonomy" id="883069"/>
    <lineage>
        <taxon>Bacteria</taxon>
        <taxon>Bacillati</taxon>
        <taxon>Actinomycetota</taxon>
        <taxon>Actinomycetes</taxon>
        <taxon>Actinomycetales</taxon>
        <taxon>Actinomycetaceae</taxon>
        <taxon>Gleimia</taxon>
    </lineage>
</organism>
<gene>
    <name evidence="5" type="primary">rpmD</name>
    <name evidence="8" type="ORF">HMPREF9238_00765</name>
</gene>
<comment type="similarity">
    <text evidence="1 5 6">Belongs to the universal ribosomal protein uL30 family.</text>
</comment>
<comment type="subunit">
    <text evidence="2 5">Part of the 50S ribosomal subunit.</text>
</comment>
<evidence type="ECO:0000256" key="2">
    <source>
        <dbReference type="ARBA" id="ARBA00011838"/>
    </source>
</evidence>
<dbReference type="AlphaFoldDB" id="A0A9W5VWL7"/>
<name>A0A9W5VWL7_9ACTO</name>
<keyword evidence="3 5" id="KW-0689">Ribosomal protein</keyword>
<dbReference type="InterPro" id="IPR016082">
    <property type="entry name" value="Ribosomal_uL30_ferredoxin-like"/>
</dbReference>
<evidence type="ECO:0000259" key="7">
    <source>
        <dbReference type="Pfam" id="PF00327"/>
    </source>
</evidence>
<comment type="caution">
    <text evidence="8">The sequence shown here is derived from an EMBL/GenBank/DDBJ whole genome shotgun (WGS) entry which is preliminary data.</text>
</comment>
<dbReference type="InterPro" id="IPR036919">
    <property type="entry name" value="Ribo_uL30_ferredoxin-like_sf"/>
</dbReference>
<dbReference type="RefSeq" id="WP_016444121.1">
    <property type="nucleotide sequence ID" value="NZ_KE150266.1"/>
</dbReference>
<dbReference type="HAMAP" id="MF_01371_B">
    <property type="entry name" value="Ribosomal_uL30_B"/>
    <property type="match status" value="1"/>
</dbReference>
<dbReference type="OrthoDB" id="9812790at2"/>
<evidence type="ECO:0000256" key="6">
    <source>
        <dbReference type="RuleBase" id="RU003734"/>
    </source>
</evidence>
<dbReference type="Proteomes" id="UP000014387">
    <property type="component" value="Unassembled WGS sequence"/>
</dbReference>
<dbReference type="PIRSF" id="PIRSF002211">
    <property type="entry name" value="Ribosomal_L30_bac-type"/>
    <property type="match status" value="1"/>
</dbReference>
<dbReference type="CDD" id="cd01658">
    <property type="entry name" value="Ribosomal_L30"/>
    <property type="match status" value="1"/>
</dbReference>
<dbReference type="GO" id="GO:0022625">
    <property type="term" value="C:cytosolic large ribosomal subunit"/>
    <property type="evidence" value="ECO:0007669"/>
    <property type="project" value="TreeGrafter"/>
</dbReference>
<dbReference type="SUPFAM" id="SSF55129">
    <property type="entry name" value="Ribosomal protein L30p/L7e"/>
    <property type="match status" value="1"/>
</dbReference>
<evidence type="ECO:0000313" key="8">
    <source>
        <dbReference type="EMBL" id="EPD31009.1"/>
    </source>
</evidence>
<feature type="domain" description="Large ribosomal subunit protein uL30-like ferredoxin-like fold" evidence="7">
    <location>
        <begin position="5"/>
        <end position="55"/>
    </location>
</feature>
<dbReference type="Gene3D" id="3.30.1390.20">
    <property type="entry name" value="Ribosomal protein L30, ferredoxin-like fold domain"/>
    <property type="match status" value="1"/>
</dbReference>
<evidence type="ECO:0000256" key="1">
    <source>
        <dbReference type="ARBA" id="ARBA00007594"/>
    </source>
</evidence>
<keyword evidence="9" id="KW-1185">Reference proteome</keyword>
<sequence length="61" mass="6983">MAKNLKITRVRGDVGRPERQRATMRALGLRKINQSVVLPDNKSNRGMVRAVRHMVEVEEVD</sequence>
<reference evidence="8 9" key="1">
    <citation type="submission" date="2013-05" db="EMBL/GenBank/DDBJ databases">
        <title>The Genome Sequence of Actinomyces europaeus ACS-120-V-COL10B.</title>
        <authorList>
            <consortium name="The Broad Institute Genomics Platform"/>
            <person name="Earl A."/>
            <person name="Ward D."/>
            <person name="Feldgarden M."/>
            <person name="Gevers D."/>
            <person name="Saerens B."/>
            <person name="Vaneechoutte M."/>
            <person name="Walker B."/>
            <person name="Young S."/>
            <person name="Zeng Q."/>
            <person name="Gargeya S."/>
            <person name="Fitzgerald M."/>
            <person name="Haas B."/>
            <person name="Abouelleil A."/>
            <person name="Allen A.W."/>
            <person name="Alvarado L."/>
            <person name="Arachchi H.M."/>
            <person name="Berlin A.M."/>
            <person name="Chapman S.B."/>
            <person name="Gainer-Dewar J."/>
            <person name="Goldberg J."/>
            <person name="Griggs A."/>
            <person name="Gujja S."/>
            <person name="Hansen M."/>
            <person name="Howarth C."/>
            <person name="Imamovic A."/>
            <person name="Ireland A."/>
            <person name="Larimer J."/>
            <person name="McCowan C."/>
            <person name="Murphy C."/>
            <person name="Pearson M."/>
            <person name="Poon T.W."/>
            <person name="Priest M."/>
            <person name="Roberts A."/>
            <person name="Saif S."/>
            <person name="Shea T."/>
            <person name="Sisk P."/>
            <person name="Sykes S."/>
            <person name="Wortman J."/>
            <person name="Nusbaum C."/>
            <person name="Birren B."/>
        </authorList>
    </citation>
    <scope>NUCLEOTIDE SEQUENCE [LARGE SCALE GENOMIC DNA]</scope>
    <source>
        <strain evidence="8 9">ACS-120-V-Col10b</strain>
    </source>
</reference>
<dbReference type="EMBL" id="AGWN01000001">
    <property type="protein sequence ID" value="EPD31009.1"/>
    <property type="molecule type" value="Genomic_DNA"/>
</dbReference>
<dbReference type="GO" id="GO:0006412">
    <property type="term" value="P:translation"/>
    <property type="evidence" value="ECO:0007669"/>
    <property type="project" value="UniProtKB-UniRule"/>
</dbReference>
<evidence type="ECO:0000256" key="4">
    <source>
        <dbReference type="ARBA" id="ARBA00023274"/>
    </source>
</evidence>
<proteinExistence type="inferred from homology"/>
<keyword evidence="4 5" id="KW-0687">Ribonucleoprotein</keyword>
<dbReference type="GO" id="GO:0003735">
    <property type="term" value="F:structural constituent of ribosome"/>
    <property type="evidence" value="ECO:0007669"/>
    <property type="project" value="InterPro"/>
</dbReference>
<protein>
    <recommendedName>
        <fullName evidence="5">Large ribosomal subunit protein uL30</fullName>
    </recommendedName>
</protein>
<evidence type="ECO:0000256" key="5">
    <source>
        <dbReference type="HAMAP-Rule" id="MF_01371"/>
    </source>
</evidence>
<dbReference type="InterPro" id="IPR018038">
    <property type="entry name" value="Ribosomal_uL30_CS"/>
</dbReference>